<gene>
    <name evidence="2" type="ORF">DEM34_08460</name>
</gene>
<evidence type="ECO:0000313" key="3">
    <source>
        <dbReference type="Proteomes" id="UP000245474"/>
    </source>
</evidence>
<dbReference type="SUPFAM" id="SSF82866">
    <property type="entry name" value="Multidrug efflux transporter AcrB transmembrane domain"/>
    <property type="match status" value="1"/>
</dbReference>
<dbReference type="AlphaFoldDB" id="A0A2U2N2C0"/>
<protein>
    <recommendedName>
        <fullName evidence="4">RND transporter</fullName>
    </recommendedName>
</protein>
<proteinExistence type="predicted"/>
<feature type="transmembrane region" description="Helical" evidence="1">
    <location>
        <begin position="47"/>
        <end position="69"/>
    </location>
</feature>
<dbReference type="PANTHER" id="PTHR32063:SF24">
    <property type="entry name" value="CATION EFFLUX SYSTEM (ACRB_ACRD_ACRF FAMILY)"/>
    <property type="match status" value="1"/>
</dbReference>
<accession>A0A2U2N2C0</accession>
<keyword evidence="3" id="KW-1185">Reference proteome</keyword>
<organism evidence="2 3">
    <name type="scientific">Sediminicurvatus halobius</name>
    <dbReference type="NCBI Taxonomy" id="2182432"/>
    <lineage>
        <taxon>Bacteria</taxon>
        <taxon>Pseudomonadati</taxon>
        <taxon>Pseudomonadota</taxon>
        <taxon>Gammaproteobacteria</taxon>
        <taxon>Chromatiales</taxon>
        <taxon>Ectothiorhodospiraceae</taxon>
        <taxon>Sediminicurvatus</taxon>
    </lineage>
</organism>
<feature type="transmembrane region" description="Helical" evidence="1">
    <location>
        <begin position="12"/>
        <end position="35"/>
    </location>
</feature>
<dbReference type="Pfam" id="PF00873">
    <property type="entry name" value="ACR_tran"/>
    <property type="match status" value="1"/>
</dbReference>
<evidence type="ECO:0000256" key="1">
    <source>
        <dbReference type="SAM" id="Phobius"/>
    </source>
</evidence>
<keyword evidence="1" id="KW-0812">Transmembrane</keyword>
<dbReference type="Proteomes" id="UP000245474">
    <property type="component" value="Unassembled WGS sequence"/>
</dbReference>
<dbReference type="InterPro" id="IPR001036">
    <property type="entry name" value="Acrflvin-R"/>
</dbReference>
<evidence type="ECO:0000313" key="2">
    <source>
        <dbReference type="EMBL" id="PWG63336.1"/>
    </source>
</evidence>
<keyword evidence="1" id="KW-0472">Membrane</keyword>
<dbReference type="Gene3D" id="1.20.1640.10">
    <property type="entry name" value="Multidrug efflux transporter AcrB transmembrane domain"/>
    <property type="match status" value="1"/>
</dbReference>
<name>A0A2U2N2C0_9GAMM</name>
<reference evidence="2 3" key="1">
    <citation type="submission" date="2018-05" db="EMBL/GenBank/DDBJ databases">
        <title>Spiribacter halobius sp. nov., a moderately halophilic bacterium isolated from marine solar saltern.</title>
        <authorList>
            <person name="Zheng W.-S."/>
            <person name="Lu D.-C."/>
            <person name="Du Z.-J."/>
        </authorList>
    </citation>
    <scope>NUCLEOTIDE SEQUENCE [LARGE SCALE GENOMIC DNA]</scope>
    <source>
        <strain evidence="2 3">E85</strain>
    </source>
</reference>
<dbReference type="GO" id="GO:0042910">
    <property type="term" value="F:xenobiotic transmembrane transporter activity"/>
    <property type="evidence" value="ECO:0007669"/>
    <property type="project" value="TreeGrafter"/>
</dbReference>
<dbReference type="EMBL" id="QFFI01000011">
    <property type="protein sequence ID" value="PWG63336.1"/>
    <property type="molecule type" value="Genomic_DNA"/>
</dbReference>
<keyword evidence="1" id="KW-1133">Transmembrane helix</keyword>
<sequence length="114" mass="12409">MVGIFMILSCQFRCYLEPVIVMVSMPLAFMGAVWGRILTGCYLSTPSLIAAAALAGIVTNDAILLVQFVKIHWRLGLGATQAAIQARRDRLRAIFIFSSPTIAGVLPILLETSR</sequence>
<feature type="transmembrane region" description="Helical" evidence="1">
    <location>
        <begin position="90"/>
        <end position="110"/>
    </location>
</feature>
<dbReference type="GO" id="GO:0005886">
    <property type="term" value="C:plasma membrane"/>
    <property type="evidence" value="ECO:0007669"/>
    <property type="project" value="TreeGrafter"/>
</dbReference>
<dbReference type="PANTHER" id="PTHR32063">
    <property type="match status" value="1"/>
</dbReference>
<comment type="caution">
    <text evidence="2">The sequence shown here is derived from an EMBL/GenBank/DDBJ whole genome shotgun (WGS) entry which is preliminary data.</text>
</comment>
<evidence type="ECO:0008006" key="4">
    <source>
        <dbReference type="Google" id="ProtNLM"/>
    </source>
</evidence>